<keyword evidence="12" id="KW-1185">Reference proteome</keyword>
<dbReference type="PROSITE" id="PS00878">
    <property type="entry name" value="ODR_DC_2_1"/>
    <property type="match status" value="1"/>
</dbReference>
<comment type="catalytic activity">
    <reaction evidence="7">
        <text>L-ornithine + H(+) = putrescine + CO2</text>
        <dbReference type="Rhea" id="RHEA:22964"/>
        <dbReference type="ChEBI" id="CHEBI:15378"/>
        <dbReference type="ChEBI" id="CHEBI:16526"/>
        <dbReference type="ChEBI" id="CHEBI:46911"/>
        <dbReference type="ChEBI" id="CHEBI:326268"/>
        <dbReference type="EC" id="4.1.1.17"/>
    </reaction>
</comment>
<evidence type="ECO:0000256" key="2">
    <source>
        <dbReference type="ARBA" id="ARBA00008872"/>
    </source>
</evidence>
<evidence type="ECO:0000256" key="6">
    <source>
        <dbReference type="ARBA" id="ARBA00034138"/>
    </source>
</evidence>
<evidence type="ECO:0000256" key="1">
    <source>
        <dbReference type="ARBA" id="ARBA00001933"/>
    </source>
</evidence>
<dbReference type="CDD" id="cd00622">
    <property type="entry name" value="PLPDE_III_ODC"/>
    <property type="match status" value="1"/>
</dbReference>
<feature type="domain" description="Orn/DAP/Arg decarboxylase 2 N-terminal" evidence="10">
    <location>
        <begin position="37"/>
        <end position="252"/>
    </location>
</feature>
<dbReference type="Proteomes" id="UP001348149">
    <property type="component" value="Unassembled WGS sequence"/>
</dbReference>
<dbReference type="PANTHER" id="PTHR11482:SF6">
    <property type="entry name" value="ORNITHINE DECARBOXYLASE 1-RELATED"/>
    <property type="match status" value="1"/>
</dbReference>
<dbReference type="InterPro" id="IPR022653">
    <property type="entry name" value="De-COase2_pyr-phos_BS"/>
</dbReference>
<dbReference type="Pfam" id="PF02784">
    <property type="entry name" value="Orn_Arg_deC_N"/>
    <property type="match status" value="1"/>
</dbReference>
<dbReference type="InterPro" id="IPR022643">
    <property type="entry name" value="De-COase2_C"/>
</dbReference>
<sequence length="364" mass="38307">MNDASGLAGLTPCPGAVFHFHPEVLQATAARFIAGFPGLVTYAVKANPVPQVLTGLAEAGVTAFDVASPAEAWLVRAEVPGAVLHYNNPVRGRAEIAAAEALGIASWSVDRPGELAKLAHLPKDSEIAVRLKLPAKGAAYDFGAKFGATPEQAQALLAEVARLGFRPAMTFHPGTQCTDPNTWRHYIRACADIARNAGVTLERLNVGGGFPAHRQGDAPVLEAIFDAIGAETRSAFDTPPALVCEPGRAMVADCCTLELHIRARHGDQVFLDDGLYGALAEWRDLPGHARLRVSDAQGHPRTAPATPFTVFGPTCDSLDTLPFALPLPADLAEGDTLTVSGMGAYSHALATGFNGYGPRGLDRR</sequence>
<dbReference type="InterPro" id="IPR002433">
    <property type="entry name" value="Orn_de-COase"/>
</dbReference>
<proteinExistence type="inferred from homology"/>
<feature type="domain" description="Orn/DAP/Arg decarboxylase 2 C-terminal" evidence="9">
    <location>
        <begin position="254"/>
        <end position="343"/>
    </location>
</feature>
<dbReference type="InterPro" id="IPR000183">
    <property type="entry name" value="Orn/DAP/Arg_de-COase"/>
</dbReference>
<dbReference type="Gene3D" id="2.40.37.10">
    <property type="entry name" value="Lyase, Ornithine Decarboxylase, Chain A, domain 1"/>
    <property type="match status" value="1"/>
</dbReference>
<evidence type="ECO:0000313" key="12">
    <source>
        <dbReference type="Proteomes" id="UP001348149"/>
    </source>
</evidence>
<evidence type="ECO:0000256" key="7">
    <source>
        <dbReference type="ARBA" id="ARBA00049127"/>
    </source>
</evidence>
<dbReference type="InterPro" id="IPR022644">
    <property type="entry name" value="De-COase2_N"/>
</dbReference>
<keyword evidence="4" id="KW-0456">Lyase</keyword>
<comment type="pathway">
    <text evidence="5">Amine and polyamine biosynthesis; putrescine biosynthesis via L-ornithine pathway; putrescine from L-ornithine: step 1/1.</text>
</comment>
<evidence type="ECO:0000256" key="3">
    <source>
        <dbReference type="ARBA" id="ARBA00022898"/>
    </source>
</evidence>
<dbReference type="InterPro" id="IPR029066">
    <property type="entry name" value="PLP-binding_barrel"/>
</dbReference>
<dbReference type="EC" id="4.1.1.17" evidence="6"/>
<comment type="similarity">
    <text evidence="2 8">Belongs to the Orn/Lys/Arg decarboxylase class-II family.</text>
</comment>
<gene>
    <name evidence="11" type="ORF">VK792_19345</name>
</gene>
<protein>
    <recommendedName>
        <fullName evidence="6">ornithine decarboxylase</fullName>
        <ecNumber evidence="6">4.1.1.17</ecNumber>
    </recommendedName>
</protein>
<comment type="caution">
    <text evidence="11">The sequence shown here is derived from an EMBL/GenBank/DDBJ whole genome shotgun (WGS) entry which is preliminary data.</text>
</comment>
<accession>A0ABU6HM53</accession>
<evidence type="ECO:0000256" key="4">
    <source>
        <dbReference type="ARBA" id="ARBA00023239"/>
    </source>
</evidence>
<evidence type="ECO:0000256" key="5">
    <source>
        <dbReference type="ARBA" id="ARBA00034115"/>
    </source>
</evidence>
<organism evidence="11 12">
    <name type="scientific">Mesobacterium hydrothermale</name>
    <dbReference type="NCBI Taxonomy" id="3111907"/>
    <lineage>
        <taxon>Bacteria</taxon>
        <taxon>Pseudomonadati</taxon>
        <taxon>Pseudomonadota</taxon>
        <taxon>Alphaproteobacteria</taxon>
        <taxon>Rhodobacterales</taxon>
        <taxon>Roseobacteraceae</taxon>
        <taxon>Mesobacterium</taxon>
    </lineage>
</organism>
<dbReference type="SUPFAM" id="SSF51419">
    <property type="entry name" value="PLP-binding barrel"/>
    <property type="match status" value="1"/>
</dbReference>
<dbReference type="PRINTS" id="PR01179">
    <property type="entry name" value="ODADCRBXLASE"/>
</dbReference>
<dbReference type="InterPro" id="IPR009006">
    <property type="entry name" value="Ala_racemase/Decarboxylase_C"/>
</dbReference>
<comment type="cofactor">
    <cofactor evidence="1">
        <name>pyridoxal 5'-phosphate</name>
        <dbReference type="ChEBI" id="CHEBI:597326"/>
    </cofactor>
</comment>
<dbReference type="Pfam" id="PF00278">
    <property type="entry name" value="Orn_DAP_Arg_deC"/>
    <property type="match status" value="1"/>
</dbReference>
<keyword evidence="3" id="KW-0663">Pyridoxal phosphate</keyword>
<evidence type="ECO:0000259" key="9">
    <source>
        <dbReference type="Pfam" id="PF00278"/>
    </source>
</evidence>
<evidence type="ECO:0000256" key="8">
    <source>
        <dbReference type="RuleBase" id="RU003737"/>
    </source>
</evidence>
<name>A0ABU6HM53_9RHOB</name>
<dbReference type="SUPFAM" id="SSF50621">
    <property type="entry name" value="Alanine racemase C-terminal domain-like"/>
    <property type="match status" value="1"/>
</dbReference>
<dbReference type="PANTHER" id="PTHR11482">
    <property type="entry name" value="ARGININE/DIAMINOPIMELATE/ORNITHINE DECARBOXYLASE"/>
    <property type="match status" value="1"/>
</dbReference>
<evidence type="ECO:0000259" key="10">
    <source>
        <dbReference type="Pfam" id="PF02784"/>
    </source>
</evidence>
<dbReference type="PRINTS" id="PR01182">
    <property type="entry name" value="ORNDCRBXLASE"/>
</dbReference>
<evidence type="ECO:0000313" key="11">
    <source>
        <dbReference type="EMBL" id="MEC3863441.1"/>
    </source>
</evidence>
<reference evidence="11 12" key="1">
    <citation type="submission" date="2024-01" db="EMBL/GenBank/DDBJ databases">
        <title>Mesobacterium rodlantinim sp. nov., isolated from shallow sea hydrothermal systems off Kueishantao Island.</title>
        <authorList>
            <person name="Su Z."/>
            <person name="Tang K."/>
        </authorList>
    </citation>
    <scope>NUCLEOTIDE SEQUENCE [LARGE SCALE GENOMIC DNA]</scope>
    <source>
        <strain evidence="11 12">TK19101</strain>
    </source>
</reference>
<dbReference type="RefSeq" id="WP_326299545.1">
    <property type="nucleotide sequence ID" value="NZ_JAYLLH010000064.1"/>
</dbReference>
<dbReference type="EMBL" id="JAYLLH010000064">
    <property type="protein sequence ID" value="MEC3863441.1"/>
    <property type="molecule type" value="Genomic_DNA"/>
</dbReference>
<dbReference type="Gene3D" id="3.20.20.10">
    <property type="entry name" value="Alanine racemase"/>
    <property type="match status" value="1"/>
</dbReference>